<dbReference type="InterPro" id="IPR006680">
    <property type="entry name" value="Amidohydro-rel"/>
</dbReference>
<evidence type="ECO:0000256" key="8">
    <source>
        <dbReference type="RuleBase" id="RU366009"/>
    </source>
</evidence>
<dbReference type="InterPro" id="IPR011059">
    <property type="entry name" value="Metal-dep_hydrolase_composite"/>
</dbReference>
<dbReference type="AlphaFoldDB" id="A0A4D7QK94"/>
<evidence type="ECO:0000259" key="10">
    <source>
        <dbReference type="Pfam" id="PF01979"/>
    </source>
</evidence>
<dbReference type="InterPro" id="IPR014311">
    <property type="entry name" value="Guanine_deaminase"/>
</dbReference>
<dbReference type="GO" id="GO:0008892">
    <property type="term" value="F:guanine deaminase activity"/>
    <property type="evidence" value="ECO:0007669"/>
    <property type="project" value="UniProtKB-UniRule"/>
</dbReference>
<protein>
    <recommendedName>
        <fullName evidence="3 7">Guanine deaminase</fullName>
        <shortName evidence="8">Guanase</shortName>
        <ecNumber evidence="3 7">3.5.4.3</ecNumber>
    </recommendedName>
    <alternativeName>
        <fullName evidence="8">Guanine aminohydrolase</fullName>
    </alternativeName>
</protein>
<dbReference type="OrthoDB" id="9787621at2"/>
<dbReference type="GO" id="GO:0006147">
    <property type="term" value="P:guanine catabolic process"/>
    <property type="evidence" value="ECO:0007669"/>
    <property type="project" value="UniProtKB-UniRule"/>
</dbReference>
<dbReference type="PANTHER" id="PTHR11271">
    <property type="entry name" value="GUANINE DEAMINASE"/>
    <property type="match status" value="1"/>
</dbReference>
<keyword evidence="6 8" id="KW-0862">Zinc</keyword>
<comment type="function">
    <text evidence="8">Catalyzes the hydrolytic deamination of guanine, producing xanthine and ammonia.</text>
</comment>
<reference evidence="11 12" key="1">
    <citation type="submission" date="2019-04" db="EMBL/GenBank/DDBJ databases">
        <title>Phreatobacter aquaticus sp. nov.</title>
        <authorList>
            <person name="Choi A."/>
            <person name="Baek K."/>
        </authorList>
    </citation>
    <scope>NUCLEOTIDE SEQUENCE [LARGE SCALE GENOMIC DNA]</scope>
    <source>
        <strain evidence="11 12">NMCR1094</strain>
    </source>
</reference>
<proteinExistence type="inferred from homology"/>
<keyword evidence="12" id="KW-1185">Reference proteome</keyword>
<dbReference type="Gene3D" id="2.30.40.10">
    <property type="entry name" value="Urease, subunit C, domain 1"/>
    <property type="match status" value="1"/>
</dbReference>
<comment type="similarity">
    <text evidence="2 8">Belongs to the metallo-dependent hydrolases superfamily. ATZ/TRZ family.</text>
</comment>
<dbReference type="KEGG" id="paqt:E8L99_10325"/>
<dbReference type="FunFam" id="3.20.20.140:FF:000022">
    <property type="entry name" value="Guanine deaminase"/>
    <property type="match status" value="1"/>
</dbReference>
<evidence type="ECO:0000256" key="3">
    <source>
        <dbReference type="ARBA" id="ARBA00012781"/>
    </source>
</evidence>
<dbReference type="NCBIfam" id="TIGR02967">
    <property type="entry name" value="guan_deamin"/>
    <property type="match status" value="1"/>
</dbReference>
<sequence>MAEQCRATPRVSDEGAGRRRRGRRRPVSCAGACLLRQSAHALRLEASRVTRPIQALRGDAVTFRADPFDRPSAECLVYQEDALVIIEDGRITSFGGHAETRHLLPEGLEPVHYTDCLISAGFVDAHVHYPQMQVIGSYGAELLDWLTTYTFVEEQKFADPAHAAMVAGRFLRELLRAGTTTAMVYCTVHPQSVDAFFAESSLWNTRMIAGKVLMDRNAPAALLDTAQRGYDESLDLIDRWHGKGRQHYAVTPRFAPTSTEAQLDAAGALLTTRDDLFLQTHLCENLKEIEWVRELFPARSSYLDVYAHSGLVGRRSVFGHAVHMHEGDFCICHQAGAALAHCPTSNLFLGSGLFPLFEAVDPTRPVRVGLGTDVGGGTSLSQLQTLNEAYKVAALKGRKLDAIQAFYLATLGGARALYLDDRIGRIAAGFDADLCVLDLKATPLIDFRRQVCRDITDLLFVLMTLGDDRAVRATWVAGECVYDRERPEPFRYPAASA</sequence>
<evidence type="ECO:0000313" key="12">
    <source>
        <dbReference type="Proteomes" id="UP000298588"/>
    </source>
</evidence>
<keyword evidence="4 8" id="KW-0479">Metal-binding</keyword>
<comment type="pathway">
    <text evidence="1 8">Purine metabolism; guanine degradation; xanthine from guanine: step 1/1.</text>
</comment>
<evidence type="ECO:0000313" key="11">
    <source>
        <dbReference type="EMBL" id="QCK86119.1"/>
    </source>
</evidence>
<evidence type="ECO:0000256" key="4">
    <source>
        <dbReference type="ARBA" id="ARBA00022723"/>
    </source>
</evidence>
<accession>A0A4D7QK94</accession>
<dbReference type="GO" id="GO:0008270">
    <property type="term" value="F:zinc ion binding"/>
    <property type="evidence" value="ECO:0007669"/>
    <property type="project" value="UniProtKB-UniRule"/>
</dbReference>
<dbReference type="InterPro" id="IPR032466">
    <property type="entry name" value="Metal_Hydrolase"/>
</dbReference>
<dbReference type="InterPro" id="IPR051607">
    <property type="entry name" value="Metallo-dep_hydrolases"/>
</dbReference>
<evidence type="ECO:0000256" key="5">
    <source>
        <dbReference type="ARBA" id="ARBA00022801"/>
    </source>
</evidence>
<dbReference type="EMBL" id="CP039865">
    <property type="protein sequence ID" value="QCK86119.1"/>
    <property type="molecule type" value="Genomic_DNA"/>
</dbReference>
<evidence type="ECO:0000256" key="9">
    <source>
        <dbReference type="SAM" id="MobiDB-lite"/>
    </source>
</evidence>
<feature type="domain" description="Amidohydrolase-related" evidence="10">
    <location>
        <begin position="118"/>
        <end position="480"/>
    </location>
</feature>
<evidence type="ECO:0000256" key="6">
    <source>
        <dbReference type="ARBA" id="ARBA00022833"/>
    </source>
</evidence>
<name>A0A4D7QK94_9HYPH</name>
<gene>
    <name evidence="11" type="primary">guaD</name>
    <name evidence="11" type="ORF">E8L99_10325</name>
</gene>
<dbReference type="GO" id="GO:0005829">
    <property type="term" value="C:cytosol"/>
    <property type="evidence" value="ECO:0007669"/>
    <property type="project" value="TreeGrafter"/>
</dbReference>
<dbReference type="UniPathway" id="UPA00603">
    <property type="reaction ID" value="UER00660"/>
</dbReference>
<keyword evidence="5 8" id="KW-0378">Hydrolase</keyword>
<dbReference type="SUPFAM" id="SSF51338">
    <property type="entry name" value="Composite domain of metallo-dependent hydrolases"/>
    <property type="match status" value="1"/>
</dbReference>
<dbReference type="Proteomes" id="UP000298588">
    <property type="component" value="Chromosome"/>
</dbReference>
<dbReference type="SUPFAM" id="SSF51556">
    <property type="entry name" value="Metallo-dependent hydrolases"/>
    <property type="match status" value="1"/>
</dbReference>
<dbReference type="EC" id="3.5.4.3" evidence="3 7"/>
<dbReference type="PANTHER" id="PTHR11271:SF6">
    <property type="entry name" value="GUANINE DEAMINASE"/>
    <property type="match status" value="1"/>
</dbReference>
<organism evidence="11 12">
    <name type="scientific">Phreatobacter aquaticus</name>
    <dbReference type="NCBI Taxonomy" id="2570229"/>
    <lineage>
        <taxon>Bacteria</taxon>
        <taxon>Pseudomonadati</taxon>
        <taxon>Pseudomonadota</taxon>
        <taxon>Alphaproteobacteria</taxon>
        <taxon>Hyphomicrobiales</taxon>
        <taxon>Phreatobacteraceae</taxon>
        <taxon>Phreatobacter</taxon>
    </lineage>
</organism>
<evidence type="ECO:0000256" key="1">
    <source>
        <dbReference type="ARBA" id="ARBA00004984"/>
    </source>
</evidence>
<dbReference type="Pfam" id="PF01979">
    <property type="entry name" value="Amidohydro_1"/>
    <property type="match status" value="1"/>
</dbReference>
<comment type="catalytic activity">
    <reaction evidence="8">
        <text>guanine + H2O + H(+) = xanthine + NH4(+)</text>
        <dbReference type="Rhea" id="RHEA:14665"/>
        <dbReference type="ChEBI" id="CHEBI:15377"/>
        <dbReference type="ChEBI" id="CHEBI:15378"/>
        <dbReference type="ChEBI" id="CHEBI:16235"/>
        <dbReference type="ChEBI" id="CHEBI:17712"/>
        <dbReference type="ChEBI" id="CHEBI:28938"/>
        <dbReference type="EC" id="3.5.4.3"/>
    </reaction>
</comment>
<evidence type="ECO:0000256" key="2">
    <source>
        <dbReference type="ARBA" id="ARBA00006745"/>
    </source>
</evidence>
<feature type="region of interest" description="Disordered" evidence="9">
    <location>
        <begin position="1"/>
        <end position="23"/>
    </location>
</feature>
<evidence type="ECO:0000256" key="7">
    <source>
        <dbReference type="NCBIfam" id="TIGR02967"/>
    </source>
</evidence>
<dbReference type="Gene3D" id="3.20.20.140">
    <property type="entry name" value="Metal-dependent hydrolases"/>
    <property type="match status" value="1"/>
</dbReference>
<dbReference type="NCBIfam" id="NF006679">
    <property type="entry name" value="PRK09228.1"/>
    <property type="match status" value="1"/>
</dbReference>
<comment type="cofactor">
    <cofactor evidence="8">
        <name>Zn(2+)</name>
        <dbReference type="ChEBI" id="CHEBI:29105"/>
    </cofactor>
    <text evidence="8">Binds 1 zinc ion per subunit.</text>
</comment>